<keyword evidence="2" id="KW-1133">Transmembrane helix</keyword>
<evidence type="ECO:0000256" key="3">
    <source>
        <dbReference type="SAM" id="SignalP"/>
    </source>
</evidence>
<feature type="region of interest" description="Disordered" evidence="1">
    <location>
        <begin position="758"/>
        <end position="779"/>
    </location>
</feature>
<feature type="region of interest" description="Disordered" evidence="1">
    <location>
        <begin position="1174"/>
        <end position="1200"/>
    </location>
</feature>
<feature type="compositionally biased region" description="Polar residues" evidence="1">
    <location>
        <begin position="713"/>
        <end position="722"/>
    </location>
</feature>
<feature type="region of interest" description="Disordered" evidence="1">
    <location>
        <begin position="613"/>
        <end position="670"/>
    </location>
</feature>
<feature type="compositionally biased region" description="Basic and acidic residues" evidence="1">
    <location>
        <begin position="634"/>
        <end position="644"/>
    </location>
</feature>
<feature type="compositionally biased region" description="Polar residues" evidence="1">
    <location>
        <begin position="645"/>
        <end position="670"/>
    </location>
</feature>
<feature type="region of interest" description="Disordered" evidence="1">
    <location>
        <begin position="212"/>
        <end position="251"/>
    </location>
</feature>
<feature type="compositionally biased region" description="Low complexity" evidence="1">
    <location>
        <begin position="1176"/>
        <end position="1187"/>
    </location>
</feature>
<feature type="region of interest" description="Disordered" evidence="1">
    <location>
        <begin position="1334"/>
        <end position="1358"/>
    </location>
</feature>
<feature type="region of interest" description="Disordered" evidence="1">
    <location>
        <begin position="426"/>
        <end position="505"/>
    </location>
</feature>
<feature type="compositionally biased region" description="Basic and acidic residues" evidence="1">
    <location>
        <begin position="1447"/>
        <end position="1462"/>
    </location>
</feature>
<feature type="transmembrane region" description="Helical" evidence="2">
    <location>
        <begin position="1407"/>
        <end position="1431"/>
    </location>
</feature>
<sequence>MGLEDQQMMTRNRVILTTVLLVSLNTLVGKCESSPLYRKPIPDLDDTLRSELNKIDPVEVNIPSSEGITTANVAQPTATTQTAELKIAPSSVTGVIEEAKETSAIGKITTEQDENDSTETAPPMTAISTSEGKKLSEAFQQADTQQKTETSASSIKSSLTAAPSADMTTLIETTSSQSTKIKPINTFTPNPLLASAGTETNVASSAFPVRDEQSVTVADEELDTSGVSFKTDEDDSENARAPGSDSPVTMPETTKSLLITTVVPDNEASPPKVELGETKEPEIIAESVTTETSAVAGTITGKYISEDKLSSDLFTAATTDSVQTESSHQTLEDLTSAAKDTTTTLLMSEGSRSKSTEHTVITEQLTEFISDDAKLPVTTEAATTKFIGTTEPVSQPPPVSETSHVSLAVSTLTTDGGVTVEKLTAQREKPTNSASAHSTEAALTSTRSHHDTEVNGISESPMLDRTLLTKGTDSSNGISSIKGLRSTAAPITPTETSKQSTISSDNVLPNTASILSKDEEASTRSSQITISAASTLHSIVHTTGYTLTTTEEVPVIETTGFSTTADTVLLEETSAEHLQPTSSVKSPVISSPTIKPFKLETSTAQPTVPDYAESVAEKSETTHSIEQSLPPKAEPSEAKSEAHEGSQTLTTESTVKSVAGTEQSTIITTQPEQPSFHAETVTLTTPTALASPNPTSLAAVKTTTTMDKEPEETTTLFKSEPQSTTEIIIKPHPRTTTKETQKETTLLITEPQSTTEVIITPHPGTTTEETQKETTLRISEPQSTTGIIITSHPGTTTEETQKETTLHISEPQSTTEVIIAPHPGTTTEETQKETTLHISEPQSTTEVIITPHPGTTTEETQKETTLHIPKPQSTTEVITTPHPGTTTKETQKEKTLLITEPQSTPEVIITPHPETTTEETQKETTLLITEPQSTPEVIITPHPGTTTEETQKETTLHISEPQAITVAGTSEVIPSHVQSTFPSAPSQSHSRIYVVTTSKSTDETQGVSSTPKSSVEDHTTVHLPITTLLSGSAGKITSQTSSLRMTDEPSTHSSAVASEIYSPSKSDSTSIPPTVHETTVSATASTILPSTSERLMPVPGTSSVGLVRTTGQGSEVTSLGHVSTSASSTQTTASTELKIPSTVFTLGSTHAVSTAPVQQTSQETTIMQPTIKELQTSTTSSVTDTSSLPTQPAETKSSPFESTIATVHTAEIQSASLTPTSTPLPHPTVQTDTSEVRVTELVTVSPLTALSTVPTVITAFPSTHVQTAEYSSSTAETLTSLVDRKPMVTTTELQSVTTTTQTSAHSTSTVRSFKTARTEEKNREPTFTVSSTWHQTDVPLTPPINERKGEEPESINEPWKKFEKLDRRDKDLPSVLPVIKPSKQSYTEKPRLGPEEEVSPATFSRGLTIALVLLAMLVVLLSIGLILFLVWMRHHRRQSTHSTTFTRIEDTRGSVNSDERPRISGQSAVQLPARRPHRRHRPGLRRQCEYIVETPEVAVSSREAVRRRQQRRRARLLADNTLMGYVPQDSPFGLHHPRNQRDNSDSVVLVGAWCKRTSADSHALISPVVTQSRTDTSDGYVTADTYIEPPVPYVDDDRVNTNGSDEYGKRINTSDSSRASKATSERSLSASNSQGWKHIDES</sequence>
<feature type="region of interest" description="Disordered" evidence="1">
    <location>
        <begin position="1572"/>
        <end position="1642"/>
    </location>
</feature>
<evidence type="ECO:0000313" key="5">
    <source>
        <dbReference type="Proteomes" id="UP001497525"/>
    </source>
</evidence>
<feature type="region of interest" description="Disordered" evidence="1">
    <location>
        <begin position="703"/>
        <end position="722"/>
    </location>
</feature>
<dbReference type="Proteomes" id="UP001497525">
    <property type="component" value="Unassembled WGS sequence"/>
</dbReference>
<evidence type="ECO:0000256" key="2">
    <source>
        <dbReference type="SAM" id="Phobius"/>
    </source>
</evidence>
<gene>
    <name evidence="4" type="ORF">CDAUBV1_LOCUS13322</name>
</gene>
<comment type="caution">
    <text evidence="4">The sequence shown here is derived from an EMBL/GenBank/DDBJ whole genome shotgun (WGS) entry which is preliminary data.</text>
</comment>
<feature type="region of interest" description="Disordered" evidence="1">
    <location>
        <begin position="138"/>
        <end position="164"/>
    </location>
</feature>
<keyword evidence="3" id="KW-0732">Signal</keyword>
<feature type="compositionally biased region" description="Polar residues" evidence="1">
    <location>
        <begin position="493"/>
        <end position="505"/>
    </location>
</feature>
<accession>A0AAV2TNH5</accession>
<organism evidence="4 5">
    <name type="scientific">Calicophoron daubneyi</name>
    <name type="common">Rumen fluke</name>
    <name type="synonym">Paramphistomum daubneyi</name>
    <dbReference type="NCBI Taxonomy" id="300641"/>
    <lineage>
        <taxon>Eukaryota</taxon>
        <taxon>Metazoa</taxon>
        <taxon>Spiralia</taxon>
        <taxon>Lophotrochozoa</taxon>
        <taxon>Platyhelminthes</taxon>
        <taxon>Trematoda</taxon>
        <taxon>Digenea</taxon>
        <taxon>Plagiorchiida</taxon>
        <taxon>Pronocephalata</taxon>
        <taxon>Paramphistomoidea</taxon>
        <taxon>Paramphistomidae</taxon>
        <taxon>Calicophoron</taxon>
    </lineage>
</organism>
<feature type="compositionally biased region" description="Basic residues" evidence="1">
    <location>
        <begin position="1474"/>
        <end position="1483"/>
    </location>
</feature>
<keyword evidence="2" id="KW-0812">Transmembrane</keyword>
<proteinExistence type="predicted"/>
<feature type="compositionally biased region" description="Polar residues" evidence="1">
    <location>
        <begin position="1611"/>
        <end position="1635"/>
    </location>
</feature>
<reference evidence="4" key="1">
    <citation type="submission" date="2024-06" db="EMBL/GenBank/DDBJ databases">
        <authorList>
            <person name="Liu X."/>
            <person name="Lenzi L."/>
            <person name="Haldenby T S."/>
            <person name="Uol C."/>
        </authorList>
    </citation>
    <scope>NUCLEOTIDE SEQUENCE</scope>
</reference>
<feature type="compositionally biased region" description="Polar residues" evidence="1">
    <location>
        <begin position="998"/>
        <end position="1013"/>
    </location>
</feature>
<evidence type="ECO:0000313" key="4">
    <source>
        <dbReference type="EMBL" id="CAL5138489.1"/>
    </source>
</evidence>
<evidence type="ECO:0000256" key="1">
    <source>
        <dbReference type="SAM" id="MobiDB-lite"/>
    </source>
</evidence>
<feature type="region of interest" description="Disordered" evidence="1">
    <location>
        <begin position="848"/>
        <end position="867"/>
    </location>
</feature>
<feature type="signal peptide" evidence="3">
    <location>
        <begin position="1"/>
        <end position="33"/>
    </location>
</feature>
<feature type="region of interest" description="Disordered" evidence="1">
    <location>
        <begin position="998"/>
        <end position="1017"/>
    </location>
</feature>
<name>A0AAV2TNH5_CALDB</name>
<feature type="region of interest" description="Disordered" evidence="1">
    <location>
        <begin position="1440"/>
        <end position="1483"/>
    </location>
</feature>
<dbReference type="EMBL" id="CAXLJL010000490">
    <property type="protein sequence ID" value="CAL5138489.1"/>
    <property type="molecule type" value="Genomic_DNA"/>
</dbReference>
<feature type="compositionally biased region" description="Polar residues" evidence="1">
    <location>
        <begin position="469"/>
        <end position="479"/>
    </location>
</feature>
<feature type="compositionally biased region" description="Polar residues" evidence="1">
    <location>
        <begin position="1188"/>
        <end position="1200"/>
    </location>
</feature>
<protein>
    <submittedName>
        <fullName evidence="4">Uncharacterized protein</fullName>
    </submittedName>
</protein>
<keyword evidence="2" id="KW-0472">Membrane</keyword>
<feature type="compositionally biased region" description="Polar residues" evidence="1">
    <location>
        <begin position="431"/>
        <end position="446"/>
    </location>
</feature>
<feature type="chain" id="PRO_5043696613" evidence="3">
    <location>
        <begin position="34"/>
        <end position="1642"/>
    </location>
</feature>